<dbReference type="AlphaFoldDB" id="A0AAN8M8Y0"/>
<dbReference type="EMBL" id="JAGTTL010000002">
    <property type="protein sequence ID" value="KAK6326353.1"/>
    <property type="molecule type" value="Genomic_DNA"/>
</dbReference>
<sequence length="70" mass="7739">MLFTPKTISGITPAARLTQKKNSRTGKEQSKKGSKILKTSTNLKKHSCFTLHQDHIVIGHRTVSPPMIAL</sequence>
<evidence type="ECO:0000313" key="2">
    <source>
        <dbReference type="EMBL" id="KAK6326353.1"/>
    </source>
</evidence>
<organism evidence="2 3">
    <name type="scientific">Coregonus suidteri</name>
    <dbReference type="NCBI Taxonomy" id="861788"/>
    <lineage>
        <taxon>Eukaryota</taxon>
        <taxon>Metazoa</taxon>
        <taxon>Chordata</taxon>
        <taxon>Craniata</taxon>
        <taxon>Vertebrata</taxon>
        <taxon>Euteleostomi</taxon>
        <taxon>Actinopterygii</taxon>
        <taxon>Neopterygii</taxon>
        <taxon>Teleostei</taxon>
        <taxon>Protacanthopterygii</taxon>
        <taxon>Salmoniformes</taxon>
        <taxon>Salmonidae</taxon>
        <taxon>Coregoninae</taxon>
        <taxon>Coregonus</taxon>
    </lineage>
</organism>
<proteinExistence type="predicted"/>
<feature type="compositionally biased region" description="Polar residues" evidence="1">
    <location>
        <begin position="1"/>
        <end position="10"/>
    </location>
</feature>
<protein>
    <submittedName>
        <fullName evidence="2">Uncharacterized protein</fullName>
    </submittedName>
</protein>
<gene>
    <name evidence="2" type="ORF">J4Q44_G00019980</name>
</gene>
<comment type="caution">
    <text evidence="2">The sequence shown here is derived from an EMBL/GenBank/DDBJ whole genome shotgun (WGS) entry which is preliminary data.</text>
</comment>
<name>A0AAN8M8Y0_9TELE</name>
<evidence type="ECO:0000313" key="3">
    <source>
        <dbReference type="Proteomes" id="UP001356427"/>
    </source>
</evidence>
<dbReference type="Proteomes" id="UP001356427">
    <property type="component" value="Unassembled WGS sequence"/>
</dbReference>
<feature type="region of interest" description="Disordered" evidence="1">
    <location>
        <begin position="1"/>
        <end position="38"/>
    </location>
</feature>
<evidence type="ECO:0000256" key="1">
    <source>
        <dbReference type="SAM" id="MobiDB-lite"/>
    </source>
</evidence>
<accession>A0AAN8M8Y0</accession>
<keyword evidence="3" id="KW-1185">Reference proteome</keyword>
<reference evidence="2 3" key="1">
    <citation type="submission" date="2021-04" db="EMBL/GenBank/DDBJ databases">
        <authorList>
            <person name="De Guttry C."/>
            <person name="Zahm M."/>
            <person name="Klopp C."/>
            <person name="Cabau C."/>
            <person name="Louis A."/>
            <person name="Berthelot C."/>
            <person name="Parey E."/>
            <person name="Roest Crollius H."/>
            <person name="Montfort J."/>
            <person name="Robinson-Rechavi M."/>
            <person name="Bucao C."/>
            <person name="Bouchez O."/>
            <person name="Gislard M."/>
            <person name="Lluch J."/>
            <person name="Milhes M."/>
            <person name="Lampietro C."/>
            <person name="Lopez Roques C."/>
            <person name="Donnadieu C."/>
            <person name="Braasch I."/>
            <person name="Desvignes T."/>
            <person name="Postlethwait J."/>
            <person name="Bobe J."/>
            <person name="Wedekind C."/>
            <person name="Guiguen Y."/>
        </authorList>
    </citation>
    <scope>NUCLEOTIDE SEQUENCE [LARGE SCALE GENOMIC DNA]</scope>
    <source>
        <strain evidence="2">Cs_M1</strain>
        <tissue evidence="2">Blood</tissue>
    </source>
</reference>